<feature type="region of interest" description="Disordered" evidence="1">
    <location>
        <begin position="112"/>
        <end position="146"/>
    </location>
</feature>
<feature type="non-terminal residue" evidence="2">
    <location>
        <position position="245"/>
    </location>
</feature>
<evidence type="ECO:0000313" key="3">
    <source>
        <dbReference type="Proteomes" id="UP000738325"/>
    </source>
</evidence>
<accession>A0A9P6UMZ9</accession>
<protein>
    <submittedName>
        <fullName evidence="2">Uncharacterized protein</fullName>
    </submittedName>
</protein>
<feature type="compositionally biased region" description="Low complexity" evidence="1">
    <location>
        <begin position="129"/>
        <end position="146"/>
    </location>
</feature>
<organism evidence="2 3">
    <name type="scientific">Dissophora globulifera</name>
    <dbReference type="NCBI Taxonomy" id="979702"/>
    <lineage>
        <taxon>Eukaryota</taxon>
        <taxon>Fungi</taxon>
        <taxon>Fungi incertae sedis</taxon>
        <taxon>Mucoromycota</taxon>
        <taxon>Mortierellomycotina</taxon>
        <taxon>Mortierellomycetes</taxon>
        <taxon>Mortierellales</taxon>
        <taxon>Mortierellaceae</taxon>
        <taxon>Dissophora</taxon>
    </lineage>
</organism>
<dbReference type="EMBL" id="JAAAIP010000847">
    <property type="protein sequence ID" value="KAG0312084.1"/>
    <property type="molecule type" value="Genomic_DNA"/>
</dbReference>
<proteinExistence type="predicted"/>
<reference evidence="2" key="1">
    <citation type="journal article" date="2020" name="Fungal Divers.">
        <title>Resolving the Mortierellaceae phylogeny through synthesis of multi-gene phylogenetics and phylogenomics.</title>
        <authorList>
            <person name="Vandepol N."/>
            <person name="Liber J."/>
            <person name="Desiro A."/>
            <person name="Na H."/>
            <person name="Kennedy M."/>
            <person name="Barry K."/>
            <person name="Grigoriev I.V."/>
            <person name="Miller A.N."/>
            <person name="O'Donnell K."/>
            <person name="Stajich J.E."/>
            <person name="Bonito G."/>
        </authorList>
    </citation>
    <scope>NUCLEOTIDE SEQUENCE</scope>
    <source>
        <strain evidence="2">REB-010B</strain>
    </source>
</reference>
<gene>
    <name evidence="2" type="ORF">BGZ99_009730</name>
</gene>
<comment type="caution">
    <text evidence="2">The sequence shown here is derived from an EMBL/GenBank/DDBJ whole genome shotgun (WGS) entry which is preliminary data.</text>
</comment>
<sequence>MLHSPFSSSQGTLSPQQALRLANFYLENAQKFEDSVIALALCDDAKAALSRTKTVAKKGVKTLRSAEDQALHDGIAAAYFEHGSLLERLDRIEMAHISYKKAEKWGYVQGTKQSLSDSSQPDKSKQTISLSAHNSSSLSPSGSEAHGVARIPPAIFNQNVTPAAAKYPLPKAGARLESTPQLAYCLALLPSPVLLTKPLDEAEQSWSQTKADDEDEKDRLHTMATDLTKAFINDVLKSPSTVAEV</sequence>
<dbReference type="OrthoDB" id="2433606at2759"/>
<dbReference type="AlphaFoldDB" id="A0A9P6UMZ9"/>
<name>A0A9P6UMZ9_9FUNG</name>
<keyword evidence="3" id="KW-1185">Reference proteome</keyword>
<dbReference type="Proteomes" id="UP000738325">
    <property type="component" value="Unassembled WGS sequence"/>
</dbReference>
<evidence type="ECO:0000256" key="1">
    <source>
        <dbReference type="SAM" id="MobiDB-lite"/>
    </source>
</evidence>
<evidence type="ECO:0000313" key="2">
    <source>
        <dbReference type="EMBL" id="KAG0312084.1"/>
    </source>
</evidence>